<sequence>MHTHTHHFPKCPDTRK</sequence>
<reference evidence="1" key="2">
    <citation type="journal article" date="2015" name="Fish Shellfish Immunol.">
        <title>Early steps in the European eel (Anguilla anguilla)-Vibrio vulnificus interaction in the gills: Role of the RtxA13 toxin.</title>
        <authorList>
            <person name="Callol A."/>
            <person name="Pajuelo D."/>
            <person name="Ebbesson L."/>
            <person name="Teles M."/>
            <person name="MacKenzie S."/>
            <person name="Amaro C."/>
        </authorList>
    </citation>
    <scope>NUCLEOTIDE SEQUENCE</scope>
</reference>
<reference evidence="1" key="1">
    <citation type="submission" date="2014-11" db="EMBL/GenBank/DDBJ databases">
        <authorList>
            <person name="Amaro Gonzalez C."/>
        </authorList>
    </citation>
    <scope>NUCLEOTIDE SEQUENCE</scope>
</reference>
<proteinExistence type="predicted"/>
<dbReference type="EMBL" id="GBXM01068990">
    <property type="protein sequence ID" value="JAH39587.1"/>
    <property type="molecule type" value="Transcribed_RNA"/>
</dbReference>
<evidence type="ECO:0000313" key="1">
    <source>
        <dbReference type="EMBL" id="JAH39587.1"/>
    </source>
</evidence>
<accession>A0A0E9SEB2</accession>
<organism evidence="1">
    <name type="scientific">Anguilla anguilla</name>
    <name type="common">European freshwater eel</name>
    <name type="synonym">Muraena anguilla</name>
    <dbReference type="NCBI Taxonomy" id="7936"/>
    <lineage>
        <taxon>Eukaryota</taxon>
        <taxon>Metazoa</taxon>
        <taxon>Chordata</taxon>
        <taxon>Craniata</taxon>
        <taxon>Vertebrata</taxon>
        <taxon>Euteleostomi</taxon>
        <taxon>Actinopterygii</taxon>
        <taxon>Neopterygii</taxon>
        <taxon>Teleostei</taxon>
        <taxon>Anguilliformes</taxon>
        <taxon>Anguillidae</taxon>
        <taxon>Anguilla</taxon>
    </lineage>
</organism>
<protein>
    <submittedName>
        <fullName evidence="1">Uncharacterized protein</fullName>
    </submittedName>
</protein>
<dbReference type="AlphaFoldDB" id="A0A0E9SEB2"/>
<name>A0A0E9SEB2_ANGAN</name>